<proteinExistence type="predicted"/>
<sequence length="196" mass="21513">MLPLTPIGEEPRLRADAVRNRARLLAAAARLAEEHGIEQLTMDAVANAAAVGKGTVFRRFGDRVGLLQALLDHVEVRFQSGFLQGDPPLGPGAAPRDRLVAFGAEALRHDQAHLELYLAAEGKPERRYLTPSIRVRHTHLTMLLRESGTSGDPELLGHTLLGYLDSALVRHLVAQRGMSLERLESGWVDLVDRVLN</sequence>
<protein>
    <submittedName>
        <fullName evidence="4">TetR family transcriptional regulator</fullName>
    </submittedName>
</protein>
<dbReference type="AlphaFoldDB" id="A0A660CIU7"/>
<evidence type="ECO:0000313" key="5">
    <source>
        <dbReference type="Proteomes" id="UP000317303"/>
    </source>
</evidence>
<dbReference type="Gene3D" id="1.10.357.10">
    <property type="entry name" value="Tetracycline Repressor, domain 2"/>
    <property type="match status" value="1"/>
</dbReference>
<dbReference type="Proteomes" id="UP000317303">
    <property type="component" value="Unassembled WGS sequence"/>
</dbReference>
<dbReference type="GO" id="GO:0000976">
    <property type="term" value="F:transcription cis-regulatory region binding"/>
    <property type="evidence" value="ECO:0007669"/>
    <property type="project" value="TreeGrafter"/>
</dbReference>
<dbReference type="InterPro" id="IPR050109">
    <property type="entry name" value="HTH-type_TetR-like_transc_reg"/>
</dbReference>
<evidence type="ECO:0000259" key="3">
    <source>
        <dbReference type="PROSITE" id="PS50977"/>
    </source>
</evidence>
<dbReference type="InterPro" id="IPR001647">
    <property type="entry name" value="HTH_TetR"/>
</dbReference>
<comment type="caution">
    <text evidence="4">The sequence shown here is derived from an EMBL/GenBank/DDBJ whole genome shotgun (WGS) entry which is preliminary data.</text>
</comment>
<keyword evidence="1 2" id="KW-0238">DNA-binding</keyword>
<evidence type="ECO:0000256" key="2">
    <source>
        <dbReference type="PROSITE-ProRule" id="PRU00335"/>
    </source>
</evidence>
<evidence type="ECO:0000313" key="4">
    <source>
        <dbReference type="EMBL" id="TWH20895.1"/>
    </source>
</evidence>
<gene>
    <name evidence="4" type="ORF">JD82_02746</name>
</gene>
<dbReference type="SUPFAM" id="SSF46689">
    <property type="entry name" value="Homeodomain-like"/>
    <property type="match status" value="1"/>
</dbReference>
<dbReference type="InterPro" id="IPR009057">
    <property type="entry name" value="Homeodomain-like_sf"/>
</dbReference>
<dbReference type="PANTHER" id="PTHR30055">
    <property type="entry name" value="HTH-TYPE TRANSCRIPTIONAL REGULATOR RUTR"/>
    <property type="match status" value="1"/>
</dbReference>
<accession>A0A660CIU7</accession>
<dbReference type="PROSITE" id="PS50977">
    <property type="entry name" value="HTH_TETR_2"/>
    <property type="match status" value="1"/>
</dbReference>
<evidence type="ECO:0000256" key="1">
    <source>
        <dbReference type="ARBA" id="ARBA00023125"/>
    </source>
</evidence>
<name>A0A660CIU7_9PSEU</name>
<feature type="domain" description="HTH tetR-type" evidence="3">
    <location>
        <begin position="18"/>
        <end position="78"/>
    </location>
</feature>
<dbReference type="Pfam" id="PF00440">
    <property type="entry name" value="TetR_N"/>
    <property type="match status" value="1"/>
</dbReference>
<dbReference type="EMBL" id="VLJV01000001">
    <property type="protein sequence ID" value="TWH20895.1"/>
    <property type="molecule type" value="Genomic_DNA"/>
</dbReference>
<reference evidence="4 5" key="1">
    <citation type="submission" date="2019-07" db="EMBL/GenBank/DDBJ databases">
        <title>R&amp;d 2014.</title>
        <authorList>
            <person name="Klenk H.-P."/>
        </authorList>
    </citation>
    <scope>NUCLEOTIDE SEQUENCE [LARGE SCALE GENOMIC DNA]</scope>
    <source>
        <strain evidence="4 5">DSM 43194</strain>
    </source>
</reference>
<dbReference type="PANTHER" id="PTHR30055:SF209">
    <property type="entry name" value="POSSIBLE TRANSCRIPTIONAL REGULATORY PROTEIN (PROBABLY TETR-FAMILY)"/>
    <property type="match status" value="1"/>
</dbReference>
<dbReference type="GO" id="GO:0003700">
    <property type="term" value="F:DNA-binding transcription factor activity"/>
    <property type="evidence" value="ECO:0007669"/>
    <property type="project" value="TreeGrafter"/>
</dbReference>
<organism evidence="4 5">
    <name type="scientific">Prauserella rugosa</name>
    <dbReference type="NCBI Taxonomy" id="43354"/>
    <lineage>
        <taxon>Bacteria</taxon>
        <taxon>Bacillati</taxon>
        <taxon>Actinomycetota</taxon>
        <taxon>Actinomycetes</taxon>
        <taxon>Pseudonocardiales</taxon>
        <taxon>Pseudonocardiaceae</taxon>
        <taxon>Prauserella</taxon>
    </lineage>
</organism>
<keyword evidence="5" id="KW-1185">Reference proteome</keyword>
<dbReference type="PRINTS" id="PR00455">
    <property type="entry name" value="HTHTETR"/>
</dbReference>
<feature type="DNA-binding region" description="H-T-H motif" evidence="2">
    <location>
        <begin position="41"/>
        <end position="60"/>
    </location>
</feature>